<keyword evidence="1" id="KW-0812">Transmembrane</keyword>
<feature type="transmembrane region" description="Helical" evidence="1">
    <location>
        <begin position="9"/>
        <end position="30"/>
    </location>
</feature>
<keyword evidence="3" id="KW-1185">Reference proteome</keyword>
<sequence>MSEKSRARLFYLGLAAAVFTLEVAIALWVHDAVIRPYVGDVLVVVGLYALVRVFVPRGLPHLPAGIFIFAAAVEVSQAFHLVARLGLAESPVMRTLMGGTFDWQDLLCYLAGCLLIGGVAWRRQKNETD</sequence>
<evidence type="ECO:0000313" key="2">
    <source>
        <dbReference type="EMBL" id="EFV00654.1"/>
    </source>
</evidence>
<dbReference type="eggNOG" id="ENOG503314C">
    <property type="taxonomic scope" value="Bacteria"/>
</dbReference>
<dbReference type="Pfam" id="PF10990">
    <property type="entry name" value="DUF2809"/>
    <property type="match status" value="1"/>
</dbReference>
<accession>E6MJR5</accession>
<dbReference type="HOGENOM" id="CLU_133181_1_0_9"/>
<proteinExistence type="predicted"/>
<gene>
    <name evidence="2" type="ORF">HMP0721_2250</name>
</gene>
<dbReference type="Proteomes" id="UP000004754">
    <property type="component" value="Unassembled WGS sequence"/>
</dbReference>
<evidence type="ECO:0000313" key="3">
    <source>
        <dbReference type="Proteomes" id="UP000004754"/>
    </source>
</evidence>
<reference evidence="2 3" key="1">
    <citation type="submission" date="2010-12" db="EMBL/GenBank/DDBJ databases">
        <authorList>
            <person name="Muzny D."/>
            <person name="Qin X."/>
            <person name="Deng J."/>
            <person name="Jiang H."/>
            <person name="Liu Y."/>
            <person name="Qu J."/>
            <person name="Song X.-Z."/>
            <person name="Zhang L."/>
            <person name="Thornton R."/>
            <person name="Coyle M."/>
            <person name="Francisco L."/>
            <person name="Jackson L."/>
            <person name="Javaid M."/>
            <person name="Korchina V."/>
            <person name="Kovar C."/>
            <person name="Mata R."/>
            <person name="Mathew T."/>
            <person name="Ngo R."/>
            <person name="Nguyen L."/>
            <person name="Nguyen N."/>
            <person name="Okwuonu G."/>
            <person name="Ongeri F."/>
            <person name="Pham C."/>
            <person name="Simmons D."/>
            <person name="Wilczek-Boney K."/>
            <person name="Hale W."/>
            <person name="Jakkamsetti A."/>
            <person name="Pham P."/>
            <person name="Ruth R."/>
            <person name="San Lucas F."/>
            <person name="Warren J."/>
            <person name="Zhang J."/>
            <person name="Zhao Z."/>
            <person name="Zhou C."/>
            <person name="Zhu D."/>
            <person name="Lee S."/>
            <person name="Bess C."/>
            <person name="Blankenburg K."/>
            <person name="Forbes L."/>
            <person name="Fu Q."/>
            <person name="Gubbala S."/>
            <person name="Hirani K."/>
            <person name="Jayaseelan J.C."/>
            <person name="Lara F."/>
            <person name="Munidasa M."/>
            <person name="Palculict T."/>
            <person name="Patil S."/>
            <person name="Pu L.-L."/>
            <person name="Saada N."/>
            <person name="Tang L."/>
            <person name="Weissenberger G."/>
            <person name="Zhu Y."/>
            <person name="Hemphill L."/>
            <person name="Shang Y."/>
            <person name="Youmans B."/>
            <person name="Ayvaz T."/>
            <person name="Ross M."/>
            <person name="Santibanez J."/>
            <person name="Aqrawi P."/>
            <person name="Gross S."/>
            <person name="Joshi V."/>
            <person name="Fowler G."/>
            <person name="Nazareth L."/>
            <person name="Reid J."/>
            <person name="Worley K."/>
            <person name="Petrosino J."/>
            <person name="Highlander S."/>
            <person name="Gibbs R."/>
        </authorList>
    </citation>
    <scope>NUCLEOTIDE SEQUENCE [LARGE SCALE GENOMIC DNA]</scope>
    <source>
        <strain evidence="2 3">ATCC 23263</strain>
    </source>
</reference>
<feature type="transmembrane region" description="Helical" evidence="1">
    <location>
        <begin position="103"/>
        <end position="121"/>
    </location>
</feature>
<keyword evidence="1" id="KW-0472">Membrane</keyword>
<dbReference type="STRING" id="887929.HMP0721_2250"/>
<evidence type="ECO:0008006" key="4">
    <source>
        <dbReference type="Google" id="ProtNLM"/>
    </source>
</evidence>
<protein>
    <recommendedName>
        <fullName evidence="4">DUF2809 domain-containing protein</fullName>
    </recommendedName>
</protein>
<evidence type="ECO:0000256" key="1">
    <source>
        <dbReference type="SAM" id="Phobius"/>
    </source>
</evidence>
<keyword evidence="1" id="KW-1133">Transmembrane helix</keyword>
<dbReference type="EMBL" id="AEQN01000030">
    <property type="protein sequence ID" value="EFV00654.1"/>
    <property type="molecule type" value="Genomic_DNA"/>
</dbReference>
<dbReference type="AlphaFoldDB" id="E6MJR5"/>
<name>E6MJR5_9FIRM</name>
<dbReference type="OrthoDB" id="5360192at2"/>
<dbReference type="RefSeq" id="WP_006599672.1">
    <property type="nucleotide sequence ID" value="NZ_GL622359.1"/>
</dbReference>
<feature type="transmembrane region" description="Helical" evidence="1">
    <location>
        <begin position="36"/>
        <end position="55"/>
    </location>
</feature>
<feature type="transmembrane region" description="Helical" evidence="1">
    <location>
        <begin position="62"/>
        <end position="83"/>
    </location>
</feature>
<dbReference type="InterPro" id="IPR021257">
    <property type="entry name" value="DUF2809"/>
</dbReference>
<organism evidence="2 3">
    <name type="scientific">Pseudoramibacter alactolyticus ATCC 23263</name>
    <dbReference type="NCBI Taxonomy" id="887929"/>
    <lineage>
        <taxon>Bacteria</taxon>
        <taxon>Bacillati</taxon>
        <taxon>Bacillota</taxon>
        <taxon>Clostridia</taxon>
        <taxon>Eubacteriales</taxon>
        <taxon>Eubacteriaceae</taxon>
        <taxon>Pseudoramibacter</taxon>
    </lineage>
</organism>
<comment type="caution">
    <text evidence="2">The sequence shown here is derived from an EMBL/GenBank/DDBJ whole genome shotgun (WGS) entry which is preliminary data.</text>
</comment>